<keyword evidence="1 4" id="KW-0645">Protease</keyword>
<evidence type="ECO:0000256" key="1">
    <source>
        <dbReference type="ARBA" id="ARBA00022670"/>
    </source>
</evidence>
<evidence type="ECO:0000313" key="7">
    <source>
        <dbReference type="EMBL" id="KAG7128526.1"/>
    </source>
</evidence>
<dbReference type="PANTHER" id="PTHR43806">
    <property type="entry name" value="PEPTIDASE S8"/>
    <property type="match status" value="1"/>
</dbReference>
<dbReference type="OrthoDB" id="206201at2759"/>
<dbReference type="EMBL" id="JAEMWZ010000264">
    <property type="protein sequence ID" value="KAG7128526.1"/>
    <property type="molecule type" value="Genomic_DNA"/>
</dbReference>
<dbReference type="InterPro" id="IPR023828">
    <property type="entry name" value="Peptidase_S8_Ser-AS"/>
</dbReference>
<keyword evidence="3 4" id="KW-0720">Serine protease</keyword>
<evidence type="ECO:0000313" key="8">
    <source>
        <dbReference type="Proteomes" id="UP000689129"/>
    </source>
</evidence>
<dbReference type="PANTHER" id="PTHR43806:SF11">
    <property type="entry name" value="CEREVISIN-RELATED"/>
    <property type="match status" value="1"/>
</dbReference>
<keyword evidence="2 4" id="KW-0378">Hydrolase</keyword>
<dbReference type="InterPro" id="IPR023827">
    <property type="entry name" value="Peptidase_S8_Asp-AS"/>
</dbReference>
<dbReference type="Pfam" id="PF00082">
    <property type="entry name" value="Peptidase_S8"/>
    <property type="match status" value="1"/>
</dbReference>
<dbReference type="PROSITE" id="PS51892">
    <property type="entry name" value="SUBTILASE"/>
    <property type="match status" value="1"/>
</dbReference>
<keyword evidence="5" id="KW-0732">Signal</keyword>
<feature type="chain" id="PRO_5034448101" evidence="5">
    <location>
        <begin position="20"/>
        <end position="413"/>
    </location>
</feature>
<evidence type="ECO:0000256" key="2">
    <source>
        <dbReference type="ARBA" id="ARBA00022801"/>
    </source>
</evidence>
<feature type="active site" description="Charge relay system" evidence="4">
    <location>
        <position position="189"/>
    </location>
</feature>
<protein>
    <submittedName>
        <fullName evidence="7">Subtilisin-like protease 2</fullName>
    </submittedName>
</protein>
<comment type="similarity">
    <text evidence="4">Belongs to the peptidase S8 family.</text>
</comment>
<evidence type="ECO:0000256" key="4">
    <source>
        <dbReference type="PROSITE-ProRule" id="PRU01240"/>
    </source>
</evidence>
<dbReference type="InterPro" id="IPR000209">
    <property type="entry name" value="Peptidase_S8/S53_dom"/>
</dbReference>
<evidence type="ECO:0000259" key="6">
    <source>
        <dbReference type="Pfam" id="PF00082"/>
    </source>
</evidence>
<dbReference type="InterPro" id="IPR034193">
    <property type="entry name" value="PCSK9_ProteinaseK-like"/>
</dbReference>
<feature type="active site" description="Charge relay system" evidence="4">
    <location>
        <position position="356"/>
    </location>
</feature>
<gene>
    <name evidence="7" type="ORF">HYQ45_011871</name>
</gene>
<sequence length="413" mass="42841">MAPISKVLSSLLLPLSAMAAAIPGIPVAAQEVPAGAITGAADFLAKGFSAMLNSESTERVSNSYIVVYNNTFDDDTINFRQTEVMNHVKRRNIGKRGLDGRQLSNEVRVLAMNGWRAMTLESDDDMILQIMNEPEVAWVEANARVKLSASVAQMNAPPGLNRLSNAQAGTGNYVFDTTGGEGVTVYVVDTGIRTDHSEFQGRATFGVNTVDNVDNDQNGHGSHVLDGTGAGSNAGVLDGLQFIINDVQQKNLRGKAVMNMSLGGPQSAAVNRAVQALFDAGVVPVVAAGNENQDAANTSPASAPKAITVGAIDASNDQKASFSNFGADVDIFAPGVDVLSVGITSNTATDTLSGTSMASPHVAGLAAYLIALENINTPEAVASRLTELATASGAQVLRNTPGTTNLIANNGQL</sequence>
<feature type="domain" description="Peptidase S8/S53" evidence="6">
    <location>
        <begin position="180"/>
        <end position="395"/>
    </location>
</feature>
<name>A0A8I2ZD82_VERLO</name>
<evidence type="ECO:0000256" key="5">
    <source>
        <dbReference type="SAM" id="SignalP"/>
    </source>
</evidence>
<feature type="active site" description="Charge relay system" evidence="4">
    <location>
        <position position="220"/>
    </location>
</feature>
<dbReference type="InterPro" id="IPR050131">
    <property type="entry name" value="Peptidase_S8_subtilisin-like"/>
</dbReference>
<dbReference type="GO" id="GO:0006508">
    <property type="term" value="P:proteolysis"/>
    <property type="evidence" value="ECO:0007669"/>
    <property type="project" value="UniProtKB-KW"/>
</dbReference>
<evidence type="ECO:0000256" key="3">
    <source>
        <dbReference type="ARBA" id="ARBA00022825"/>
    </source>
</evidence>
<organism evidence="7 8">
    <name type="scientific">Verticillium longisporum</name>
    <name type="common">Verticillium dahliae var. longisporum</name>
    <dbReference type="NCBI Taxonomy" id="100787"/>
    <lineage>
        <taxon>Eukaryota</taxon>
        <taxon>Fungi</taxon>
        <taxon>Dikarya</taxon>
        <taxon>Ascomycota</taxon>
        <taxon>Pezizomycotina</taxon>
        <taxon>Sordariomycetes</taxon>
        <taxon>Hypocreomycetidae</taxon>
        <taxon>Glomerellales</taxon>
        <taxon>Plectosphaerellaceae</taxon>
        <taxon>Verticillium</taxon>
    </lineage>
</organism>
<dbReference type="AlphaFoldDB" id="A0A8I2ZD82"/>
<comment type="caution">
    <text evidence="7">The sequence shown here is derived from an EMBL/GenBank/DDBJ whole genome shotgun (WGS) entry which is preliminary data.</text>
</comment>
<dbReference type="GO" id="GO:0004252">
    <property type="term" value="F:serine-type endopeptidase activity"/>
    <property type="evidence" value="ECO:0007669"/>
    <property type="project" value="UniProtKB-UniRule"/>
</dbReference>
<dbReference type="CDD" id="cd04077">
    <property type="entry name" value="Peptidases_S8_PCSK9_ProteinaseK_like"/>
    <property type="match status" value="1"/>
</dbReference>
<feature type="signal peptide" evidence="5">
    <location>
        <begin position="1"/>
        <end position="19"/>
    </location>
</feature>
<accession>A0A8I2ZD82</accession>
<proteinExistence type="inferred from homology"/>
<dbReference type="PROSITE" id="PS00138">
    <property type="entry name" value="SUBTILASE_SER"/>
    <property type="match status" value="1"/>
</dbReference>
<dbReference type="PROSITE" id="PS00136">
    <property type="entry name" value="SUBTILASE_ASP"/>
    <property type="match status" value="1"/>
</dbReference>
<dbReference type="Proteomes" id="UP000689129">
    <property type="component" value="Unassembled WGS sequence"/>
</dbReference>
<reference evidence="7" key="1">
    <citation type="journal article" date="2021" name="Mol. Plant Pathol.">
        <title>A 20-kb lineage-specific genomic region tames virulence in pathogenic amphidiploid Verticillium longisporum.</title>
        <authorList>
            <person name="Harting R."/>
            <person name="Starke J."/>
            <person name="Kusch H."/>
            <person name="Poggeler S."/>
            <person name="Maurus I."/>
            <person name="Schluter R."/>
            <person name="Landesfeind M."/>
            <person name="Bulla I."/>
            <person name="Nowrousian M."/>
            <person name="de Jonge R."/>
            <person name="Stahlhut G."/>
            <person name="Hoff K.J."/>
            <person name="Asshauer K.P."/>
            <person name="Thurmer A."/>
            <person name="Stanke M."/>
            <person name="Daniel R."/>
            <person name="Morgenstern B."/>
            <person name="Thomma B.P.H.J."/>
            <person name="Kronstad J.W."/>
            <person name="Braus-Stromeyer S.A."/>
            <person name="Braus G.H."/>
        </authorList>
    </citation>
    <scope>NUCLEOTIDE SEQUENCE</scope>
    <source>
        <strain evidence="7">Vl32</strain>
    </source>
</reference>